<feature type="compositionally biased region" description="Basic residues" evidence="5">
    <location>
        <begin position="2197"/>
        <end position="2209"/>
    </location>
</feature>
<feature type="region of interest" description="Disordered" evidence="5">
    <location>
        <begin position="1425"/>
        <end position="1467"/>
    </location>
</feature>
<dbReference type="GO" id="GO:0031209">
    <property type="term" value="C:SCAR complex"/>
    <property type="evidence" value="ECO:0000318"/>
    <property type="project" value="GO_Central"/>
</dbReference>
<dbReference type="SUPFAM" id="SSF82199">
    <property type="entry name" value="SET domain"/>
    <property type="match status" value="1"/>
</dbReference>
<dbReference type="GO" id="GO:0030833">
    <property type="term" value="P:regulation of actin filament polymerization"/>
    <property type="evidence" value="ECO:0007669"/>
    <property type="project" value="InterPro"/>
</dbReference>
<feature type="compositionally biased region" description="Acidic residues" evidence="5">
    <location>
        <begin position="2164"/>
        <end position="2173"/>
    </location>
</feature>
<proteinExistence type="inferred from homology"/>
<keyword evidence="1" id="KW-0805">Transcription regulation</keyword>
<name>A0A2A6CBP6_PRIPA</name>
<evidence type="ECO:0000256" key="1">
    <source>
        <dbReference type="ARBA" id="ARBA00023015"/>
    </source>
</evidence>
<dbReference type="InterPro" id="IPR035500">
    <property type="entry name" value="NHR-like_dom_sf"/>
</dbReference>
<feature type="region of interest" description="Disordered" evidence="5">
    <location>
        <begin position="1863"/>
        <end position="1939"/>
    </location>
</feature>
<feature type="compositionally biased region" description="Polar residues" evidence="5">
    <location>
        <begin position="1926"/>
        <end position="1939"/>
    </location>
</feature>
<comment type="similarity">
    <text evidence="4">Belongs to the CYFIP family.</text>
</comment>
<dbReference type="Pfam" id="PF07159">
    <property type="entry name" value="CYRIA-B_Rac1-bd"/>
    <property type="match status" value="1"/>
</dbReference>
<feature type="compositionally biased region" description="Basic and acidic residues" evidence="5">
    <location>
        <begin position="1429"/>
        <end position="1448"/>
    </location>
</feature>
<feature type="compositionally biased region" description="Basic and acidic residues" evidence="5">
    <location>
        <begin position="490"/>
        <end position="500"/>
    </location>
</feature>
<dbReference type="InterPro" id="IPR000536">
    <property type="entry name" value="Nucl_hrmn_rcpt_lig-bd"/>
</dbReference>
<dbReference type="InterPro" id="IPR046341">
    <property type="entry name" value="SET_dom_sf"/>
</dbReference>
<dbReference type="EnsemblMetazoa" id="PPA07210.1">
    <property type="protein sequence ID" value="PPA07210.1"/>
    <property type="gene ID" value="WBGene00096764"/>
</dbReference>
<feature type="compositionally biased region" description="Low complexity" evidence="5">
    <location>
        <begin position="2210"/>
        <end position="2224"/>
    </location>
</feature>
<reference evidence="7" key="1">
    <citation type="journal article" date="2008" name="Nat. Genet.">
        <title>The Pristionchus pacificus genome provides a unique perspective on nematode lifestyle and parasitism.</title>
        <authorList>
            <person name="Dieterich C."/>
            <person name="Clifton S.W."/>
            <person name="Schuster L.N."/>
            <person name="Chinwalla A."/>
            <person name="Delehaunty K."/>
            <person name="Dinkelacker I."/>
            <person name="Fulton L."/>
            <person name="Fulton R."/>
            <person name="Godfrey J."/>
            <person name="Minx P."/>
            <person name="Mitreva M."/>
            <person name="Roeseler W."/>
            <person name="Tian H."/>
            <person name="Witte H."/>
            <person name="Yang S.P."/>
            <person name="Wilson R.K."/>
            <person name="Sommer R.J."/>
        </authorList>
    </citation>
    <scope>NUCLEOTIDE SEQUENCE [LARGE SCALE GENOMIC DNA]</scope>
    <source>
        <strain evidence="7">PS312</strain>
    </source>
</reference>
<evidence type="ECO:0000256" key="3">
    <source>
        <dbReference type="ARBA" id="ARBA00023170"/>
    </source>
</evidence>
<dbReference type="GO" id="GO:0000902">
    <property type="term" value="P:cell morphogenesis"/>
    <property type="evidence" value="ECO:0000318"/>
    <property type="project" value="GO_Central"/>
</dbReference>
<dbReference type="Pfam" id="PF05994">
    <property type="entry name" value="FragX_IP"/>
    <property type="match status" value="2"/>
</dbReference>
<dbReference type="GO" id="GO:0043005">
    <property type="term" value="C:neuron projection"/>
    <property type="evidence" value="ECO:0000318"/>
    <property type="project" value="GO_Central"/>
</dbReference>
<dbReference type="GO" id="GO:0000340">
    <property type="term" value="F:RNA 7-methylguanosine cap binding"/>
    <property type="evidence" value="ECO:0000318"/>
    <property type="project" value="GO_Central"/>
</dbReference>
<dbReference type="InterPro" id="IPR009828">
    <property type="entry name" value="CYRIA/CYRIB_Rac1-bd"/>
</dbReference>
<evidence type="ECO:0000256" key="2">
    <source>
        <dbReference type="ARBA" id="ARBA00023163"/>
    </source>
</evidence>
<accession>A0A2A6CBP6</accession>
<feature type="compositionally biased region" description="Basic and acidic residues" evidence="5">
    <location>
        <begin position="2032"/>
        <end position="2046"/>
    </location>
</feature>
<dbReference type="PROSITE" id="PS51843">
    <property type="entry name" value="NR_LBD"/>
    <property type="match status" value="1"/>
</dbReference>
<feature type="compositionally biased region" description="Basic and acidic residues" evidence="5">
    <location>
        <begin position="1457"/>
        <end position="1467"/>
    </location>
</feature>
<feature type="compositionally biased region" description="Basic residues" evidence="5">
    <location>
        <begin position="1584"/>
        <end position="1598"/>
    </location>
</feature>
<dbReference type="GO" id="GO:0045202">
    <property type="term" value="C:synapse"/>
    <property type="evidence" value="ECO:0000318"/>
    <property type="project" value="GO_Central"/>
</dbReference>
<gene>
    <name evidence="6" type="primary">WBGene00096764</name>
</gene>
<sequence>MSNETVTLRDAVLNVELLNEVLLPDDQPSIEAASKPLLCKADFDTNFIDRNAFITGVSKYMEEATRHADFQNMLLEGLDHAGNLYTWRCCSRAVPMAKSNDQPNRTEINLTVIQVLKPEVDKLFSLMEFSKKSSARFVEEFRRLCHVEKRKDFVSEAYLLIIARLLNMFVVLDELKNMKASIKNDFSTYRRAVQALQGSTAPHAVADLNGLSFFLAQQNNIKDDLKNDISLIDGHEELFADVINICAFMYENRMYLAPSEKHLFVKSVEIVPLYGDMQIQPFSFVKRSPHYDASKWHLCHHESDSCHVKIVDRLRSIRGEHESFVVQLAKVNNELNLTDRVSSSQNEAQQLHLTSLALSGVQLLCSWTADVVETISWKLLHPTDSRGTRDCPEDAEEYARATKYNYSPEEKSALVEMVSMIKAVQAFLTKIEPTLSHAVRKNVYAELQDFVQNGLSDPLHKAAKGKKDILQSILQSVRDCCLDSLSGSHADPRSSTEKMSKKTKKEFSSSSDLRIPRRAVPPSPGTTQLYMARTQIEALVSDKISGGKKVLKKELEQKSVDRFKVFLVKSFHWPSLFNLLDTMNEACELSQLWFREFYLEMTMGKRIQFPIDMSMPWILTEHVLSMSDGSLLDSILYQVEAEVNLCFDQFVYKLSEAVFTHFKQIASCMLLDKRFKSECQQVGVMIRTPPSFRFETLLAQRHVQLLGRSVDLNRLVSQRVNQTILKALDIAIWKFESEQLSSIIELDYLIEANRLTHSLLSEHLHSLSAFDDLFLEANHNVSQPHGRVTLHVFWELNYDFIPNFAYNGSTHRFVRPRHVFRHTPNREKAPPVAFSYLWGSKSLNIAYANIFHAFEGFIGMPHLKAIARLLQYRGTAVILEELLKMAEDVINNKIRRHYHEVLSLMPKVCKLPRTDYGSTGALQYYVHHLEQVGKYKDLKTEMCHEWRELGNILVLCMQIEIALAQEETVDLLLAAPFTNHIPQPPAKTVAEQEKALARLEEKYSRIQLTKVVEKYGTPKQVEMARDAELMTKERLCCGLNIFEMFLIWSGGHPLNGVMWIDECMELHRVWSAVQFYIAHPPEENEKLAESLFGDSLQWGVLTMIVLLGQHRRFEVLDFCYHLHRMQKTDGKDEIVTGIGAHSIIIDPIRSAKKWQEIMFTGFWQEALNKWTTMSKTMPKLYEPPQDRQEVKADHYEGKVKFFDDLNDASHVKPSFSRLDSNIAMKGESDEKKITVCCDCTDGCIGKECRCRQASSDNVELMITHRDGRINVKELNGKQDDEKVESGYLSHHIYTCGDLCRKSTAMGFEVRTLRTFEQGEVVLEFIGEYEKNLKDKKKITYSFIAYDTNDIHKSERRFATKGLNGEVIKEVYYLNPMMHGSIGRFVSHSRMMNLIPLRIYSPGFFLGQPRIVFVAALTISEHEEEFGAEMAKDKEAEKWQKEMGEKSNDENEDDIEEQERLEKKRRRGENIEREERIGIENLEKWKRKSESVFLVVESAKYSHEKKSHFTSVEDEEERENEKTGENGHLFDVKKIVKGTIDAIGGKGTTPKPDGLYSLFQLPSEILTQIASDAGYIEPSTTIVPKRRKKRRNHKAKKYRKVSEDGSYEGTYVRVEDEEDEEDEDAYKPRKKSKRRHHQPIYLPPNYVPPPMVSSPPLQSSLHTQQLPSIGVPIQPIVRQQVPQMDPLTSIFAPLPSFTFAPLTTPTTTASPMGDSVGAQYAYQPVVQADGKTYYHRVLVLPPTHVGDPSPQIIMPTTQQMITTTTQTPTTTNSFVTEGPTTTTEEPSTTEGLKRKTKIRRRLIKNTKTQNPIPAEAIQQLPQSDSPVVSSTMRSVAITFSPNLELFKTTAPSVEISLQEQKEVKIKPRTHGTRTHSVGKAIESGTSNEGLTNQPSLRYVKDEETDDSEESTRSSLPTPPVPSFSPKLITTQLPSNEEQMKNNEVFSVSLETGKKGSGTLSVPQVTALHSIANRRLQVEEDYLPPIEEKKEKKKGMRGKKERKEERVKKVESTEIEDIKEAVEAVRREKKEKRFHQEEDKKEEEKKEVETEEEEEEAETTTQKPKRRHHKKKSQRTIEVDTPKKIALSPPEEDGEESVIPTASPSSSSFRRSLTPALIDVRELNTFTPYTNSPSIRHIHHAERLAILRKSLEARARGVKQLSTQDKEEDDEDKNEVEESKPSTPLYSDLFPSTTTEIARKKKTRRHRKRKTTVTPTTTTTTEVPTTTEEKEEESYELNDEDYEEEIKEEIKKADLSYEFDEDGDKVVKKKTKKTSTTTTTTETPSTTTVSSKKLKVLRPHCLNIRSFARQFGMVDVFDFVEEHCSFIENYYPSLTCERREEYLAYCAGICWELHQFLSKLQLRQLDALFVEIKAIIKNSQFNCQRNGRCEIDHSIQRRDMMGPRKKRVKEEELSPEMEETFDQSPRPPSLPLSLNGAQADPLLLMLSKMQDRHHSSARSWFTAGGPDKPDPSFIDGIRSLETLLGRGWSSDRFISSGHFPLSSNHHPGSPTSSSSNASANSLEDISNLNWTGFLRPKEEIDDYYLDKLRRARKQDINVMFHLAIVDAVEWGSQFSIFSDLPISLKRQLLKEYSIGFMLVDQGYNTSKQNDETLWILQHDKVYMCTDYMHGLPEPDKALPNAETKAKLHPDFVLECIKCVGCPMREIQIEQFECVVLKTLLLFECYSVYPEERKPEIAVIKERCLNSLAAYEATEHPHDGIERIGTILLMIANIRNCILVTCRQLRAHDIFSLMKFEPLVADVLLNQEELHAPHFFA</sequence>
<evidence type="ECO:0000313" key="6">
    <source>
        <dbReference type="EnsemblMetazoa" id="PPA07210.1"/>
    </source>
</evidence>
<dbReference type="GO" id="GO:0006417">
    <property type="term" value="P:regulation of translation"/>
    <property type="evidence" value="ECO:0000318"/>
    <property type="project" value="GO_Central"/>
</dbReference>
<dbReference type="Gene3D" id="2.170.270.10">
    <property type="entry name" value="SET domain"/>
    <property type="match status" value="1"/>
</dbReference>
<dbReference type="Proteomes" id="UP000005239">
    <property type="component" value="Unassembled WGS sequence"/>
</dbReference>
<feature type="region of interest" description="Disordered" evidence="5">
    <location>
        <begin position="485"/>
        <end position="519"/>
    </location>
</feature>
<feature type="compositionally biased region" description="Polar residues" evidence="5">
    <location>
        <begin position="1882"/>
        <end position="1894"/>
    </location>
</feature>
<keyword evidence="7" id="KW-1185">Reference proteome</keyword>
<reference evidence="6" key="2">
    <citation type="submission" date="2022-06" db="UniProtKB">
        <authorList>
            <consortium name="EnsemblMetazoa"/>
        </authorList>
    </citation>
    <scope>IDENTIFICATION</scope>
    <source>
        <strain evidence="6">PS312</strain>
    </source>
</reference>
<keyword evidence="2" id="KW-0804">Transcription</keyword>
<feature type="compositionally biased region" description="Acidic residues" evidence="5">
    <location>
        <begin position="2047"/>
        <end position="2056"/>
    </location>
</feature>
<feature type="compositionally biased region" description="Basic and acidic residues" evidence="5">
    <location>
        <begin position="1999"/>
        <end position="2026"/>
    </location>
</feature>
<evidence type="ECO:0000313" key="7">
    <source>
        <dbReference type="Proteomes" id="UP000005239"/>
    </source>
</evidence>
<feature type="compositionally biased region" description="Acidic residues" evidence="5">
    <location>
        <begin position="2227"/>
        <end position="2241"/>
    </location>
</feature>
<feature type="compositionally biased region" description="Basic residues" evidence="5">
    <location>
        <begin position="2061"/>
        <end position="2072"/>
    </location>
</feature>
<feature type="compositionally biased region" description="Polar residues" evidence="5">
    <location>
        <begin position="2179"/>
        <end position="2194"/>
    </location>
</feature>
<dbReference type="SUPFAM" id="SSF48508">
    <property type="entry name" value="Nuclear receptor ligand-binding domain"/>
    <property type="match status" value="1"/>
</dbReference>
<feature type="region of interest" description="Disordered" evidence="5">
    <location>
        <begin position="2398"/>
        <end position="2427"/>
    </location>
</feature>
<feature type="region of interest" description="Disordered" evidence="5">
    <location>
        <begin position="1506"/>
        <end position="1526"/>
    </location>
</feature>
<dbReference type="PANTHER" id="PTHR12195">
    <property type="entry name" value="CYTOPLASMIC FMR1-INTERACTING PROTEIN-RELATED"/>
    <property type="match status" value="1"/>
</dbReference>
<feature type="region of interest" description="Disordered" evidence="5">
    <location>
        <begin position="1985"/>
        <end position="2109"/>
    </location>
</feature>
<evidence type="ECO:0000256" key="5">
    <source>
        <dbReference type="SAM" id="MobiDB-lite"/>
    </source>
</evidence>
<feature type="compositionally biased region" description="Acidic residues" evidence="5">
    <location>
        <begin position="1614"/>
        <end position="1623"/>
    </location>
</feature>
<feature type="region of interest" description="Disordered" evidence="5">
    <location>
        <begin position="1763"/>
        <end position="1794"/>
    </location>
</feature>
<dbReference type="GO" id="GO:0007411">
    <property type="term" value="P:axon guidance"/>
    <property type="evidence" value="ECO:0000318"/>
    <property type="project" value="GO_Central"/>
</dbReference>
<dbReference type="Gene3D" id="1.10.565.10">
    <property type="entry name" value="Retinoid X Receptor"/>
    <property type="match status" value="1"/>
</dbReference>
<feature type="compositionally biased region" description="Basic residues" evidence="5">
    <location>
        <begin position="1989"/>
        <end position="1998"/>
    </location>
</feature>
<feature type="compositionally biased region" description="Basic and acidic residues" evidence="5">
    <location>
        <begin position="2398"/>
        <end position="2410"/>
    </location>
</feature>
<dbReference type="Pfam" id="PF00104">
    <property type="entry name" value="Hormone_recep"/>
    <property type="match status" value="1"/>
</dbReference>
<feature type="compositionally biased region" description="Low complexity" evidence="5">
    <location>
        <begin position="1763"/>
        <end position="1789"/>
    </location>
</feature>
<evidence type="ECO:0000256" key="4">
    <source>
        <dbReference type="ARBA" id="ARBA00025790"/>
    </source>
</evidence>
<protein>
    <submittedName>
        <fullName evidence="6">Gex-2</fullName>
    </submittedName>
</protein>
<feature type="region of interest" description="Disordered" evidence="5">
    <location>
        <begin position="1584"/>
        <end position="1646"/>
    </location>
</feature>
<organism evidence="6 7">
    <name type="scientific">Pristionchus pacificus</name>
    <name type="common">Parasitic nematode worm</name>
    <dbReference type="NCBI Taxonomy" id="54126"/>
    <lineage>
        <taxon>Eukaryota</taxon>
        <taxon>Metazoa</taxon>
        <taxon>Ecdysozoa</taxon>
        <taxon>Nematoda</taxon>
        <taxon>Chromadorea</taxon>
        <taxon>Rhabditida</taxon>
        <taxon>Rhabditina</taxon>
        <taxon>Diplogasteromorpha</taxon>
        <taxon>Diplogasteroidea</taxon>
        <taxon>Neodiplogasteridae</taxon>
        <taxon>Pristionchus</taxon>
    </lineage>
</organism>
<feature type="region of interest" description="Disordered" evidence="5">
    <location>
        <begin position="2153"/>
        <end position="2241"/>
    </location>
</feature>
<dbReference type="InterPro" id="IPR008081">
    <property type="entry name" value="Cytoplasmic_FMR1-int"/>
</dbReference>
<dbReference type="SMART" id="SM00430">
    <property type="entry name" value="HOLI"/>
    <property type="match status" value="1"/>
</dbReference>
<dbReference type="PRINTS" id="PR01698">
    <property type="entry name" value="CYTOFMRPINTP"/>
</dbReference>
<dbReference type="GO" id="GO:0030031">
    <property type="term" value="P:cell projection assembly"/>
    <property type="evidence" value="ECO:0000318"/>
    <property type="project" value="GO_Central"/>
</dbReference>
<keyword evidence="3" id="KW-0675">Receptor</keyword>
<accession>A0A8R1U7R8</accession>
<dbReference type="GO" id="GO:0031267">
    <property type="term" value="F:small GTPase binding"/>
    <property type="evidence" value="ECO:0007669"/>
    <property type="project" value="InterPro"/>
</dbReference>
<dbReference type="Pfam" id="PF23626">
    <property type="entry name" value="CCD_aECM"/>
    <property type="match status" value="1"/>
</dbReference>
<feature type="compositionally biased region" description="Basic residues" evidence="5">
    <location>
        <begin position="1627"/>
        <end position="1637"/>
    </location>
</feature>
<dbReference type="InterPro" id="IPR055352">
    <property type="entry name" value="CCD_aECM"/>
</dbReference>